<reference evidence="3 4" key="1">
    <citation type="submission" date="2011-08" db="EMBL/GenBank/DDBJ databases">
        <title>The Genome Sequence of Clostridium orbiscindens 1_3_50AFAA.</title>
        <authorList>
            <consortium name="The Broad Institute Genome Sequencing Platform"/>
            <person name="Earl A."/>
            <person name="Ward D."/>
            <person name="Feldgarden M."/>
            <person name="Gevers D."/>
            <person name="Daigneault M."/>
            <person name="Strauss J."/>
            <person name="Allen-Vercoe E."/>
            <person name="Young S.K."/>
            <person name="Zeng Q."/>
            <person name="Gargeya S."/>
            <person name="Fitzgerald M."/>
            <person name="Haas B."/>
            <person name="Abouelleil A."/>
            <person name="Alvarado L."/>
            <person name="Arachchi H.M."/>
            <person name="Berlin A."/>
            <person name="Brown A."/>
            <person name="Chapman S.B."/>
            <person name="Chen Z."/>
            <person name="Dunbar C."/>
            <person name="Freedman E."/>
            <person name="Gearin G."/>
            <person name="Gellesch M."/>
            <person name="Goldberg J."/>
            <person name="Griggs A."/>
            <person name="Gujja S."/>
            <person name="Heiman D."/>
            <person name="Howarth C."/>
            <person name="Larson L."/>
            <person name="Lui A."/>
            <person name="MacDonald P.J.P."/>
            <person name="Montmayeur A."/>
            <person name="Murphy C."/>
            <person name="Neiman D."/>
            <person name="Pearson M."/>
            <person name="Priest M."/>
            <person name="Roberts A."/>
            <person name="Saif S."/>
            <person name="Shea T."/>
            <person name="Shenoy N."/>
            <person name="Sisk P."/>
            <person name="Stolte C."/>
            <person name="Sykes S."/>
            <person name="Wortman J."/>
            <person name="Nusbaum C."/>
            <person name="Birren B."/>
        </authorList>
    </citation>
    <scope>NUCLEOTIDE SEQUENCE [LARGE SCALE GENOMIC DNA]</scope>
    <source>
        <strain evidence="3 4">1_3_50AFAA</strain>
    </source>
</reference>
<dbReference type="Gene3D" id="3.10.129.10">
    <property type="entry name" value="Hotdog Thioesterase"/>
    <property type="match status" value="1"/>
</dbReference>
<protein>
    <recommendedName>
        <fullName evidence="2">Thioesterase domain-containing protein</fullName>
    </recommendedName>
</protein>
<gene>
    <name evidence="3" type="ORF">HMPREF9460_02789</name>
</gene>
<evidence type="ECO:0000256" key="1">
    <source>
        <dbReference type="ARBA" id="ARBA00022801"/>
    </source>
</evidence>
<accession>A0A096DAD1</accession>
<dbReference type="PATRIC" id="fig|742738.3.peg.2867"/>
<dbReference type="SUPFAM" id="SSF54637">
    <property type="entry name" value="Thioesterase/thiol ester dehydrase-isomerase"/>
    <property type="match status" value="1"/>
</dbReference>
<name>A0A096DAD1_FLAPL</name>
<dbReference type="EMBL" id="ADLO01000087">
    <property type="protein sequence ID" value="KGF54489.1"/>
    <property type="molecule type" value="Genomic_DNA"/>
</dbReference>
<dbReference type="PANTHER" id="PTHR42856:SF1">
    <property type="entry name" value="ACYL-COENZYME A THIOESTERASE PAAI"/>
    <property type="match status" value="1"/>
</dbReference>
<dbReference type="InterPro" id="IPR052723">
    <property type="entry name" value="Acyl-CoA_thioesterase_PaaI"/>
</dbReference>
<dbReference type="Pfam" id="PF03061">
    <property type="entry name" value="4HBT"/>
    <property type="match status" value="1"/>
</dbReference>
<dbReference type="InterPro" id="IPR003736">
    <property type="entry name" value="PAAI_dom"/>
</dbReference>
<dbReference type="NCBIfam" id="TIGR00369">
    <property type="entry name" value="unchar_dom_1"/>
    <property type="match status" value="1"/>
</dbReference>
<evidence type="ECO:0000313" key="4">
    <source>
        <dbReference type="Proteomes" id="UP000029585"/>
    </source>
</evidence>
<evidence type="ECO:0000259" key="2">
    <source>
        <dbReference type="Pfam" id="PF03061"/>
    </source>
</evidence>
<dbReference type="InterPro" id="IPR029069">
    <property type="entry name" value="HotDog_dom_sf"/>
</dbReference>
<feature type="domain" description="Thioesterase" evidence="2">
    <location>
        <begin position="46"/>
        <end position="118"/>
    </location>
</feature>
<dbReference type="CDD" id="cd03443">
    <property type="entry name" value="PaaI_thioesterase"/>
    <property type="match status" value="1"/>
</dbReference>
<dbReference type="PANTHER" id="PTHR42856">
    <property type="entry name" value="ACYL-COENZYME A THIOESTERASE PAAI"/>
    <property type="match status" value="1"/>
</dbReference>
<evidence type="ECO:0000313" key="3">
    <source>
        <dbReference type="EMBL" id="KGF54489.1"/>
    </source>
</evidence>
<keyword evidence="4" id="KW-1185">Reference proteome</keyword>
<dbReference type="Proteomes" id="UP000029585">
    <property type="component" value="Unassembled WGS sequence"/>
</dbReference>
<sequence length="132" mass="13866">MADEAQLDAIARANAFAVYNGITTHQTGDGTAEAILEIGPDSLNPYGLLHGGAYYTLADCAAGSACRTDGRKYVTLHGSLDFIRSARAGQVTARARVEHRGRTTCLVSITVDDGAGTVYASGRFTFFCTGTL</sequence>
<dbReference type="RefSeq" id="WP_009259211.1">
    <property type="nucleotide sequence ID" value="NZ_KN174164.1"/>
</dbReference>
<organism evidence="3 4">
    <name type="scientific">Flavonifractor plautii 1_3_50AFAA</name>
    <dbReference type="NCBI Taxonomy" id="742738"/>
    <lineage>
        <taxon>Bacteria</taxon>
        <taxon>Bacillati</taxon>
        <taxon>Bacillota</taxon>
        <taxon>Clostridia</taxon>
        <taxon>Eubacteriales</taxon>
        <taxon>Oscillospiraceae</taxon>
        <taxon>Flavonifractor</taxon>
    </lineage>
</organism>
<proteinExistence type="predicted"/>
<keyword evidence="1" id="KW-0378">Hydrolase</keyword>
<dbReference type="eggNOG" id="COG2050">
    <property type="taxonomic scope" value="Bacteria"/>
</dbReference>
<dbReference type="InterPro" id="IPR006683">
    <property type="entry name" value="Thioestr_dom"/>
</dbReference>
<dbReference type="HOGENOM" id="CLU_089876_11_1_9"/>
<dbReference type="AlphaFoldDB" id="A0A096DAD1"/>
<comment type="caution">
    <text evidence="3">The sequence shown here is derived from an EMBL/GenBank/DDBJ whole genome shotgun (WGS) entry which is preliminary data.</text>
</comment>
<dbReference type="GO" id="GO:0016289">
    <property type="term" value="F:acyl-CoA hydrolase activity"/>
    <property type="evidence" value="ECO:0007669"/>
    <property type="project" value="TreeGrafter"/>
</dbReference>